<organism evidence="2 3">
    <name type="scientific">Aquarana catesbeiana</name>
    <name type="common">American bullfrog</name>
    <name type="synonym">Rana catesbeiana</name>
    <dbReference type="NCBI Taxonomy" id="8400"/>
    <lineage>
        <taxon>Eukaryota</taxon>
        <taxon>Metazoa</taxon>
        <taxon>Chordata</taxon>
        <taxon>Craniata</taxon>
        <taxon>Vertebrata</taxon>
        <taxon>Euteleostomi</taxon>
        <taxon>Amphibia</taxon>
        <taxon>Batrachia</taxon>
        <taxon>Anura</taxon>
        <taxon>Neobatrachia</taxon>
        <taxon>Ranoidea</taxon>
        <taxon>Ranidae</taxon>
        <taxon>Aquarana</taxon>
    </lineage>
</organism>
<gene>
    <name evidence="2" type="ORF">AB205_0154950</name>
</gene>
<reference evidence="3" key="1">
    <citation type="journal article" date="2017" name="Nat. Commun.">
        <title>The North American bullfrog draft genome provides insight into hormonal regulation of long noncoding RNA.</title>
        <authorList>
            <person name="Hammond S.A."/>
            <person name="Warren R.L."/>
            <person name="Vandervalk B.P."/>
            <person name="Kucuk E."/>
            <person name="Khan H."/>
            <person name="Gibb E.A."/>
            <person name="Pandoh P."/>
            <person name="Kirk H."/>
            <person name="Zhao Y."/>
            <person name="Jones M."/>
            <person name="Mungall A.J."/>
            <person name="Coope R."/>
            <person name="Pleasance S."/>
            <person name="Moore R.A."/>
            <person name="Holt R.A."/>
            <person name="Round J.M."/>
            <person name="Ohora S."/>
            <person name="Walle B.V."/>
            <person name="Veldhoen N."/>
            <person name="Helbing C.C."/>
            <person name="Birol I."/>
        </authorList>
    </citation>
    <scope>NUCLEOTIDE SEQUENCE [LARGE SCALE GENOMIC DNA]</scope>
</reference>
<feature type="compositionally biased region" description="Basic residues" evidence="1">
    <location>
        <begin position="142"/>
        <end position="152"/>
    </location>
</feature>
<feature type="region of interest" description="Disordered" evidence="1">
    <location>
        <begin position="134"/>
        <end position="160"/>
    </location>
</feature>
<name>A0A2G9QIF5_AQUCT</name>
<accession>A0A2G9QIF5</accession>
<evidence type="ECO:0000256" key="1">
    <source>
        <dbReference type="SAM" id="MobiDB-lite"/>
    </source>
</evidence>
<proteinExistence type="predicted"/>
<dbReference type="AlphaFoldDB" id="A0A2G9QIF5"/>
<keyword evidence="3" id="KW-1185">Reference proteome</keyword>
<dbReference type="EMBL" id="KV998166">
    <property type="protein sequence ID" value="PIO14863.1"/>
    <property type="molecule type" value="Genomic_DNA"/>
</dbReference>
<protein>
    <submittedName>
        <fullName evidence="2">Uncharacterized protein</fullName>
    </submittedName>
</protein>
<evidence type="ECO:0000313" key="3">
    <source>
        <dbReference type="Proteomes" id="UP000228934"/>
    </source>
</evidence>
<evidence type="ECO:0000313" key="2">
    <source>
        <dbReference type="EMBL" id="PIO14863.1"/>
    </source>
</evidence>
<dbReference type="Proteomes" id="UP000228934">
    <property type="component" value="Unassembled WGS sequence"/>
</dbReference>
<sequence length="160" mass="18297">MEEPLDLSCSAPLPHSSQTLYPSFRSPPLYMDVPTPITGAYSPGPVMEDCPPSAPGSPHPPPLNSDQQLWLLFEVQRQQLLLQKRSQRTHDLQVQQQRRHFLAMQRGQQRIERHLLTISRNLEDICRGLCPTMRTEPTQRARTARGRRSRSHKEKEGGSL</sequence>
<feature type="region of interest" description="Disordered" evidence="1">
    <location>
        <begin position="1"/>
        <end position="25"/>
    </location>
</feature>